<gene>
    <name evidence="2" type="ORF">GA0070614_0289</name>
</gene>
<organism evidence="2 3">
    <name type="scientific">Micromonospora coxensis</name>
    <dbReference type="NCBI Taxonomy" id="356852"/>
    <lineage>
        <taxon>Bacteria</taxon>
        <taxon>Bacillati</taxon>
        <taxon>Actinomycetota</taxon>
        <taxon>Actinomycetes</taxon>
        <taxon>Micromonosporales</taxon>
        <taxon>Micromonosporaceae</taxon>
        <taxon>Micromonospora</taxon>
    </lineage>
</organism>
<dbReference type="InterPro" id="IPR005146">
    <property type="entry name" value="B3/B4_tRNA-bd"/>
</dbReference>
<keyword evidence="2" id="KW-0670">Pyruvate</keyword>
<dbReference type="EMBL" id="LT607753">
    <property type="protein sequence ID" value="SCG36484.1"/>
    <property type="molecule type" value="Genomic_DNA"/>
</dbReference>
<dbReference type="Pfam" id="PF03483">
    <property type="entry name" value="B3_4"/>
    <property type="match status" value="1"/>
</dbReference>
<dbReference type="PANTHER" id="PTHR39209:SF2">
    <property type="entry name" value="CYTOPLASMIC PROTEIN"/>
    <property type="match status" value="1"/>
</dbReference>
<evidence type="ECO:0000259" key="1">
    <source>
        <dbReference type="SMART" id="SM00873"/>
    </source>
</evidence>
<dbReference type="SUPFAM" id="SSF56037">
    <property type="entry name" value="PheT/TilS domain"/>
    <property type="match status" value="1"/>
</dbReference>
<keyword evidence="3" id="KW-1185">Reference proteome</keyword>
<protein>
    <submittedName>
        <fullName evidence="2">Phosphoenolpyruvate synthase</fullName>
    </submittedName>
</protein>
<dbReference type="AlphaFoldDB" id="A0A1C5GRU0"/>
<sequence length="232" mass="24874">MRFQHSAPVRSAHPTLVAAALTADGLTPHVDVREPVAHLLATARDRLAGGPEGGLPEIRAWRRAFAATGLAPTRYRCAAESLLRRLRRDGDLPRLHPLVDLCNALSAAYAIPVAALDLDRVAGDLVVRPATGDEEYVTFTGDVERPEPGEVVFADTAGRAHSRRWTHRQSGWSAVRDSTSRVLVVAEALHPRADTDVPALHDALTGTLAEVWQVDARGAVLTADAPVFTVSG</sequence>
<proteinExistence type="predicted"/>
<dbReference type="OrthoDB" id="276580at2"/>
<dbReference type="RefSeq" id="WP_088974282.1">
    <property type="nucleotide sequence ID" value="NZ_LT607753.1"/>
</dbReference>
<dbReference type="GO" id="GO:0003723">
    <property type="term" value="F:RNA binding"/>
    <property type="evidence" value="ECO:0007669"/>
    <property type="project" value="InterPro"/>
</dbReference>
<dbReference type="PANTHER" id="PTHR39209">
    <property type="match status" value="1"/>
</dbReference>
<evidence type="ECO:0000313" key="3">
    <source>
        <dbReference type="Proteomes" id="UP000198215"/>
    </source>
</evidence>
<dbReference type="Proteomes" id="UP000198215">
    <property type="component" value="Chromosome I"/>
</dbReference>
<feature type="domain" description="B3/B4 tRNA-binding" evidence="1">
    <location>
        <begin position="59"/>
        <end position="213"/>
    </location>
</feature>
<reference evidence="3" key="1">
    <citation type="submission" date="2016-06" db="EMBL/GenBank/DDBJ databases">
        <authorList>
            <person name="Varghese N."/>
            <person name="Submissions Spin"/>
        </authorList>
    </citation>
    <scope>NUCLEOTIDE SEQUENCE [LARGE SCALE GENOMIC DNA]</scope>
    <source>
        <strain evidence="3">DSM 45161</strain>
    </source>
</reference>
<dbReference type="SMART" id="SM00873">
    <property type="entry name" value="B3_4"/>
    <property type="match status" value="1"/>
</dbReference>
<accession>A0A1C5GRU0</accession>
<evidence type="ECO:0000313" key="2">
    <source>
        <dbReference type="EMBL" id="SCG36484.1"/>
    </source>
</evidence>
<dbReference type="InterPro" id="IPR020825">
    <property type="entry name" value="Phe-tRNA_synthase-like_B3/B4"/>
</dbReference>
<name>A0A1C5GRU0_9ACTN</name>
<dbReference type="Gene3D" id="3.50.40.10">
    <property type="entry name" value="Phenylalanyl-trna Synthetase, Chain B, domain 3"/>
    <property type="match status" value="1"/>
</dbReference>
<dbReference type="GO" id="GO:0004826">
    <property type="term" value="F:phenylalanine-tRNA ligase activity"/>
    <property type="evidence" value="ECO:0007669"/>
    <property type="project" value="InterPro"/>
</dbReference>